<protein>
    <submittedName>
        <fullName evidence="1">Uncharacterized protein</fullName>
    </submittedName>
</protein>
<dbReference type="AlphaFoldDB" id="A0A1E4T205"/>
<gene>
    <name evidence="1" type="ORF">CANARDRAFT_27873</name>
</gene>
<accession>A0A1E4T205</accession>
<dbReference type="Gene3D" id="3.40.30.10">
    <property type="entry name" value="Glutaredoxin"/>
    <property type="match status" value="1"/>
</dbReference>
<dbReference type="InterPro" id="IPR036249">
    <property type="entry name" value="Thioredoxin-like_sf"/>
</dbReference>
<dbReference type="PANTHER" id="PTHR33875">
    <property type="entry name" value="OS09G0542200 PROTEIN"/>
    <property type="match status" value="1"/>
</dbReference>
<keyword evidence="2" id="KW-1185">Reference proteome</keyword>
<sequence>MGNIQPKFNSTHIYKSSEGAVSSSSPKHSVEFFLDYDCPFSAKLFKKLNDEIIPLLKSKGILGEFDLTIINVIQPWHHINSGVMHEVALAVANEYPSQFWKFSTVLFENIQSFYDSETFDLSRKQITQKAIDLAVANLKDIDGSALWKWLVISKNADGSPSNAGNKLAKDVKYFTRYHRTIGVHVTPTVSVDGIPNGSIESSSPAQDIVKILSDIL</sequence>
<dbReference type="OrthoDB" id="37297at2759"/>
<proteinExistence type="predicted"/>
<organism evidence="1 2">
    <name type="scientific">[Candida] arabinofermentans NRRL YB-2248</name>
    <dbReference type="NCBI Taxonomy" id="983967"/>
    <lineage>
        <taxon>Eukaryota</taxon>
        <taxon>Fungi</taxon>
        <taxon>Dikarya</taxon>
        <taxon>Ascomycota</taxon>
        <taxon>Saccharomycotina</taxon>
        <taxon>Pichiomycetes</taxon>
        <taxon>Pichiales</taxon>
        <taxon>Pichiaceae</taxon>
        <taxon>Ogataea</taxon>
        <taxon>Ogataea/Candida clade</taxon>
    </lineage>
</organism>
<reference evidence="2" key="1">
    <citation type="submission" date="2016-04" db="EMBL/GenBank/DDBJ databases">
        <title>Comparative genomics of biotechnologically important yeasts.</title>
        <authorList>
            <consortium name="DOE Joint Genome Institute"/>
            <person name="Riley R."/>
            <person name="Haridas S."/>
            <person name="Wolfe K.H."/>
            <person name="Lopes M.R."/>
            <person name="Hittinger C.T."/>
            <person name="Goker M."/>
            <person name="Salamov A."/>
            <person name="Wisecaver J."/>
            <person name="Long T.M."/>
            <person name="Aerts A.L."/>
            <person name="Barry K."/>
            <person name="Choi C."/>
            <person name="Clum A."/>
            <person name="Coughlan A.Y."/>
            <person name="Deshpande S."/>
            <person name="Douglass A.P."/>
            <person name="Hanson S.J."/>
            <person name="Klenk H.-P."/>
            <person name="Labutti K."/>
            <person name="Lapidus A."/>
            <person name="Lindquist E."/>
            <person name="Lipzen A."/>
            <person name="Meier-Kolthoff J.P."/>
            <person name="Ohm R.A."/>
            <person name="Otillar R.P."/>
            <person name="Pangilinan J."/>
            <person name="Peng Y."/>
            <person name="Rokas A."/>
            <person name="Rosa C.A."/>
            <person name="Scheuner C."/>
            <person name="Sibirny A.A."/>
            <person name="Slot J.C."/>
            <person name="Stielow J.B."/>
            <person name="Sun H."/>
            <person name="Kurtzman C.P."/>
            <person name="Blackwell M."/>
            <person name="Grigoriev I.V."/>
            <person name="Jeffries T.W."/>
        </authorList>
    </citation>
    <scope>NUCLEOTIDE SEQUENCE [LARGE SCALE GENOMIC DNA]</scope>
    <source>
        <strain evidence="2">NRRL YB-2248</strain>
    </source>
</reference>
<dbReference type="EMBL" id="KV453851">
    <property type="protein sequence ID" value="ODV85783.1"/>
    <property type="molecule type" value="Genomic_DNA"/>
</dbReference>
<name>A0A1E4T205_9ASCO</name>
<dbReference type="PANTHER" id="PTHR33875:SF2">
    <property type="entry name" value="ACR183CP"/>
    <property type="match status" value="1"/>
</dbReference>
<dbReference type="SUPFAM" id="SSF52833">
    <property type="entry name" value="Thioredoxin-like"/>
    <property type="match status" value="1"/>
</dbReference>
<dbReference type="Proteomes" id="UP000094801">
    <property type="component" value="Unassembled WGS sequence"/>
</dbReference>
<evidence type="ECO:0000313" key="1">
    <source>
        <dbReference type="EMBL" id="ODV85783.1"/>
    </source>
</evidence>
<dbReference type="STRING" id="983967.A0A1E4T205"/>
<evidence type="ECO:0000313" key="2">
    <source>
        <dbReference type="Proteomes" id="UP000094801"/>
    </source>
</evidence>